<accession>A0AAV1VNV9</accession>
<dbReference type="Proteomes" id="UP001162060">
    <property type="component" value="Unassembled WGS sequence"/>
</dbReference>
<dbReference type="InterPro" id="IPR012337">
    <property type="entry name" value="RNaseH-like_sf"/>
</dbReference>
<dbReference type="PROSITE" id="PS50879">
    <property type="entry name" value="RNASE_H_1"/>
    <property type="match status" value="1"/>
</dbReference>
<dbReference type="Gene3D" id="3.30.420.10">
    <property type="entry name" value="Ribonuclease H-like superfamily/Ribonuclease H"/>
    <property type="match status" value="1"/>
</dbReference>
<feature type="compositionally biased region" description="Polar residues" evidence="1">
    <location>
        <begin position="1018"/>
        <end position="1030"/>
    </location>
</feature>
<dbReference type="InterPro" id="IPR000477">
    <property type="entry name" value="RT_dom"/>
</dbReference>
<evidence type="ECO:0000256" key="1">
    <source>
        <dbReference type="SAM" id="MobiDB-lite"/>
    </source>
</evidence>
<feature type="compositionally biased region" description="Polar residues" evidence="1">
    <location>
        <begin position="592"/>
        <end position="611"/>
    </location>
</feature>
<dbReference type="InterPro" id="IPR036397">
    <property type="entry name" value="RNaseH_sf"/>
</dbReference>
<comment type="caution">
    <text evidence="3">The sequence shown here is derived from an EMBL/GenBank/DDBJ whole genome shotgun (WGS) entry which is preliminary data.</text>
</comment>
<dbReference type="CDD" id="cd01650">
    <property type="entry name" value="RT_nLTR_like"/>
    <property type="match status" value="1"/>
</dbReference>
<feature type="region of interest" description="Disordered" evidence="1">
    <location>
        <begin position="913"/>
        <end position="933"/>
    </location>
</feature>
<name>A0AAV1VNV9_9STRA</name>
<dbReference type="GO" id="GO:0003676">
    <property type="term" value="F:nucleic acid binding"/>
    <property type="evidence" value="ECO:0007669"/>
    <property type="project" value="InterPro"/>
</dbReference>
<feature type="region of interest" description="Disordered" evidence="1">
    <location>
        <begin position="351"/>
        <end position="385"/>
    </location>
</feature>
<dbReference type="PANTHER" id="PTHR35450">
    <property type="entry name" value="REVERSE TRANSCRIPTASE DOMAIN-CONTAINING PROTEIN"/>
    <property type="match status" value="1"/>
</dbReference>
<dbReference type="CDD" id="cd09279">
    <property type="entry name" value="RNase_HI_like"/>
    <property type="match status" value="1"/>
</dbReference>
<evidence type="ECO:0000259" key="2">
    <source>
        <dbReference type="PROSITE" id="PS50879"/>
    </source>
</evidence>
<feature type="region of interest" description="Disordered" evidence="1">
    <location>
        <begin position="2016"/>
        <end position="2062"/>
    </location>
</feature>
<dbReference type="EMBL" id="CAKLBY020000390">
    <property type="protein sequence ID" value="CAK7947977.1"/>
    <property type="molecule type" value="Genomic_DNA"/>
</dbReference>
<dbReference type="InterPro" id="IPR002156">
    <property type="entry name" value="RNaseH_domain"/>
</dbReference>
<proteinExistence type="predicted"/>
<feature type="domain" description="RNase H type-1" evidence="2">
    <location>
        <begin position="767"/>
        <end position="900"/>
    </location>
</feature>
<dbReference type="Pfam" id="PF13456">
    <property type="entry name" value="RVT_3"/>
    <property type="match status" value="1"/>
</dbReference>
<feature type="compositionally biased region" description="Basic residues" evidence="1">
    <location>
        <begin position="1064"/>
        <end position="1091"/>
    </location>
</feature>
<feature type="region of interest" description="Disordered" evidence="1">
    <location>
        <begin position="278"/>
        <end position="305"/>
    </location>
</feature>
<evidence type="ECO:0000313" key="4">
    <source>
        <dbReference type="Proteomes" id="UP001162060"/>
    </source>
</evidence>
<dbReference type="SUPFAM" id="SSF53098">
    <property type="entry name" value="Ribonuclease H-like"/>
    <property type="match status" value="1"/>
</dbReference>
<reference evidence="3" key="1">
    <citation type="submission" date="2024-01" db="EMBL/GenBank/DDBJ databases">
        <authorList>
            <person name="Webb A."/>
        </authorList>
    </citation>
    <scope>NUCLEOTIDE SEQUENCE</scope>
    <source>
        <strain evidence="3">Pm1</strain>
    </source>
</reference>
<feature type="compositionally biased region" description="Basic and acidic residues" evidence="1">
    <location>
        <begin position="1033"/>
        <end position="1044"/>
    </location>
</feature>
<feature type="region of interest" description="Disordered" evidence="1">
    <location>
        <begin position="1703"/>
        <end position="1731"/>
    </location>
</feature>
<feature type="compositionally biased region" description="Polar residues" evidence="1">
    <location>
        <begin position="213"/>
        <end position="222"/>
    </location>
</feature>
<feature type="region of interest" description="Disordered" evidence="1">
    <location>
        <begin position="161"/>
        <end position="235"/>
    </location>
</feature>
<dbReference type="PANTHER" id="PTHR35450:SF2">
    <property type="entry name" value="REVERSE TRANSCRIPTASE DOMAIN-CONTAINING PROTEIN"/>
    <property type="match status" value="1"/>
</dbReference>
<feature type="region of interest" description="Disordered" evidence="1">
    <location>
        <begin position="1018"/>
        <end position="1091"/>
    </location>
</feature>
<dbReference type="Pfam" id="PF00078">
    <property type="entry name" value="RVT_1"/>
    <property type="match status" value="1"/>
</dbReference>
<feature type="region of interest" description="Disordered" evidence="1">
    <location>
        <begin position="741"/>
        <end position="767"/>
    </location>
</feature>
<sequence length="2062" mass="222277">MPSLPDDTQLVTGEEAGQSDLRLFPESSSLFFAERVGRNCLGTVAVGQGVGVHTGISNNSLPGPQNGPRVRLRAPSPRVPTKFPRAQRSLSRVSPVWSPALILGAIIDREEARRPPVGTSEGTFGNILGLSIGVAEIHDTIQDNAQDSSGQDGIVSVGFAEATRPPPASSARRLASPASPDAPAAAVASQEEDAIVGIPGRAGVTLPDRVSPTHGQGLQSDGSPGASMRRPGTKTCTKGIYTLRSALSDVGAAHDTTIDAAGPGRAASMLPDRVQHGPLQSIGSPGTNRLYPGSRTSGTAPRALPPAHDAPVAALDPAHVAARPGRAAEMLPDRGTDGLALALFTARALGATRGHGDPEDDGSSDREVSGGDDDAITAASDDDRLGQVATEQPARSGYTAVAAAALVGMPATISEAVSTAAIVCDVVDVSRTCDDRLGWQTPILPDRAGCDAPMPCGDELSAGPCPHTDDCTPGRAGTMLRAGAAQAPATTAAVPMEVDQCATWQAASHVPGSPPLVLRLGGKRRRLSDDADDDPREQAEQLLLEDVEAGPKHSALWPSTASALPASVLAVYGHNASASRARCVHTRPQALLRSSDTGTHGTDVSPSSTASRQVVRAARLSYRGWQLQTTLARVPASATLRLRPHQQPGTSAPLLVQSMPPLRWPTPNPCCSAKSLRCSLCPPPQSSTTHDRSTESRWSPPLPRQLVAYRVASRLSEVPASRWGPPLPRSVVVSRIADRLLPPELTEEEETKAGDSDDEDVNDDPEMDGEWLLRFDGACRANPGPGGAGAALFKPSGPVVWTCSHYMPSSGETNNTAKYTALLLGTRAAADHGVTRLRIEGDSTLVIQQVRGIFATRNKRLRQLRIAVKAELARMERATLHSIYRQANGHADRLANAALDRRTTTLECGLHLPPATPHVAMGTDDPPSPADDDDMGDIDDGEVYAAMSVGPDAVPQRRSQLRLRQLDEDEEEAAGKLVERLAAKLAAKITDADDWEEAEGYITALPYALYDQLQPYSQTQHPAQPHSQRPQLHHPDVRPDRQPEPHQGPAQAVTPDGQRQGGSRSRRRRGHSGGGMGHRRTRPPRVTRHHREHRLDEALDAMHAVQRSEPGNRQVVAKARRRVGRIHSSISQQRLRHLFEASEKVCVESILATARSKREADEAAATPASTSAPPLDCVDVEEGTCSIPGESLHRFFTEVNTPVGAFDPMAPVGASFRAAMDRLPPATVDMALLTDGPSSHEIEDQVQLARGSSIPGLDGVGCDIFKMFTAQLLPALHAAFTRCWQSKRVPQSWKVGVAIYKLYTGVLSRRFTRWLDVNGRNADAQKGFRAMNGCGEHNFLAAMLVDQARRKHQELHVVWYDFANAFGSVPHDLLWEALQRQGVLPEFVACCRGLYADAALTIGNAVDGITAPIALKVGVFQGCPLSPHLFTAAIAPLLHALKSLPDTGVKMSCEDRPGAAAYADDSKAFSSTVDGIQRQHSVVHDFLRCTGMKANSLKCSTMSVQRDVRGLHQTSDLGLQLDGTPIPALSASDSYQYLGIGDGFDHVRRRVELGPAIAQLKHDATALLQSGLAPWQVVKAVKVYLYPRVEYTLRHLRPFAQQLEGFDRRLVRGLRHLLRLPTSATTAFLYAPVSRGGLGLLPLTELHGALQVAHGWQMLHSSDPATQRIARQQLRQIAEARYKLDVVLRKDREEELGELLLNSKLGTSDPAPPKRRNADIGSLSGGGDGTPAKRLQLRVPHHDGWLDHRDILRHVKLHLKNKHWKRWAAMKDQGKAARTLGGAGSAFLSRPRGLWETDYRFAVGGRLNQLETHSVLKRRRLRTHDKCRFPGCSRTETLAHVLNHCAGTMDAVRTRHEDALTIIERAIASSAGDRKERVELRVNQTVPSLPGPALRPDLQVYNHTTRSVSVVDLAVAFEDQATDDPRTSSLARIAALKRAKYDCVKRHLERQGWTVHLSALVYGSLGAVAGGNLAVYTEQLGVLKRDAKRLDRHLSAECIKSSLRIWNLHCGQHRARQTRDQSTIQGSAHGQGRPRRDARGSRVTGTGGTRHIVAAASRNSGP</sequence>
<feature type="compositionally biased region" description="Low complexity" evidence="1">
    <location>
        <begin position="169"/>
        <end position="189"/>
    </location>
</feature>
<feature type="compositionally biased region" description="Acidic residues" evidence="1">
    <location>
        <begin position="745"/>
        <end position="767"/>
    </location>
</feature>
<organism evidence="3 4">
    <name type="scientific">Peronospora matthiolae</name>
    <dbReference type="NCBI Taxonomy" id="2874970"/>
    <lineage>
        <taxon>Eukaryota</taxon>
        <taxon>Sar</taxon>
        <taxon>Stramenopiles</taxon>
        <taxon>Oomycota</taxon>
        <taxon>Peronosporomycetes</taxon>
        <taxon>Peronosporales</taxon>
        <taxon>Peronosporaceae</taxon>
        <taxon>Peronospora</taxon>
    </lineage>
</organism>
<dbReference type="GO" id="GO:0004523">
    <property type="term" value="F:RNA-DNA hybrid ribonuclease activity"/>
    <property type="evidence" value="ECO:0007669"/>
    <property type="project" value="InterPro"/>
</dbReference>
<evidence type="ECO:0000313" key="3">
    <source>
        <dbReference type="EMBL" id="CAK7947977.1"/>
    </source>
</evidence>
<protein>
    <recommendedName>
        <fullName evidence="2">RNase H type-1 domain-containing protein</fullName>
    </recommendedName>
</protein>
<gene>
    <name evidence="3" type="ORF">PM001_LOCUS33127</name>
</gene>
<feature type="region of interest" description="Disordered" evidence="1">
    <location>
        <begin position="591"/>
        <end position="611"/>
    </location>
</feature>